<dbReference type="AlphaFoldDB" id="A0A0C3BCB2"/>
<dbReference type="Proteomes" id="UP000054097">
    <property type="component" value="Unassembled WGS sequence"/>
</dbReference>
<dbReference type="InterPro" id="IPR035896">
    <property type="entry name" value="AN1-like_Znf"/>
</dbReference>
<dbReference type="STRING" id="933852.A0A0C3BCB2"/>
<keyword evidence="3" id="KW-0862">Zinc</keyword>
<dbReference type="SUPFAM" id="SSF118310">
    <property type="entry name" value="AN1-like Zinc finger"/>
    <property type="match status" value="1"/>
</dbReference>
<organism evidence="6 7">
    <name type="scientific">Serendipita vermifera MAFF 305830</name>
    <dbReference type="NCBI Taxonomy" id="933852"/>
    <lineage>
        <taxon>Eukaryota</taxon>
        <taxon>Fungi</taxon>
        <taxon>Dikarya</taxon>
        <taxon>Basidiomycota</taxon>
        <taxon>Agaricomycotina</taxon>
        <taxon>Agaricomycetes</taxon>
        <taxon>Sebacinales</taxon>
        <taxon>Serendipitaceae</taxon>
        <taxon>Serendipita</taxon>
    </lineage>
</organism>
<evidence type="ECO:0000256" key="1">
    <source>
        <dbReference type="ARBA" id="ARBA00022723"/>
    </source>
</evidence>
<dbReference type="Pfam" id="PF01428">
    <property type="entry name" value="zf-AN1"/>
    <property type="match status" value="1"/>
</dbReference>
<dbReference type="GO" id="GO:0008270">
    <property type="term" value="F:zinc ion binding"/>
    <property type="evidence" value="ECO:0007669"/>
    <property type="project" value="UniProtKB-KW"/>
</dbReference>
<protein>
    <recommendedName>
        <fullName evidence="5">AN1-type domain-containing protein</fullName>
    </recommendedName>
</protein>
<reference evidence="7" key="2">
    <citation type="submission" date="2015-01" db="EMBL/GenBank/DDBJ databases">
        <title>Evolutionary Origins and Diversification of the Mycorrhizal Mutualists.</title>
        <authorList>
            <consortium name="DOE Joint Genome Institute"/>
            <consortium name="Mycorrhizal Genomics Consortium"/>
            <person name="Kohler A."/>
            <person name="Kuo A."/>
            <person name="Nagy L.G."/>
            <person name="Floudas D."/>
            <person name="Copeland A."/>
            <person name="Barry K.W."/>
            <person name="Cichocki N."/>
            <person name="Veneault-Fourrey C."/>
            <person name="LaButti K."/>
            <person name="Lindquist E.A."/>
            <person name="Lipzen A."/>
            <person name="Lundell T."/>
            <person name="Morin E."/>
            <person name="Murat C."/>
            <person name="Riley R."/>
            <person name="Ohm R."/>
            <person name="Sun H."/>
            <person name="Tunlid A."/>
            <person name="Henrissat B."/>
            <person name="Grigoriev I.V."/>
            <person name="Hibbett D.S."/>
            <person name="Martin F."/>
        </authorList>
    </citation>
    <scope>NUCLEOTIDE SEQUENCE [LARGE SCALE GENOMIC DNA]</scope>
    <source>
        <strain evidence="7">MAFF 305830</strain>
    </source>
</reference>
<dbReference type="OrthoDB" id="428577at2759"/>
<evidence type="ECO:0000259" key="5">
    <source>
        <dbReference type="PROSITE" id="PS51039"/>
    </source>
</evidence>
<dbReference type="SMART" id="SM00154">
    <property type="entry name" value="ZnF_AN1"/>
    <property type="match status" value="1"/>
</dbReference>
<evidence type="ECO:0000313" key="6">
    <source>
        <dbReference type="EMBL" id="KIM29071.1"/>
    </source>
</evidence>
<feature type="domain" description="AN1-type" evidence="5">
    <location>
        <begin position="1"/>
        <end position="50"/>
    </location>
</feature>
<name>A0A0C3BCB2_SERVB</name>
<gene>
    <name evidence="6" type="ORF">M408DRAFT_329087</name>
</gene>
<keyword evidence="7" id="KW-1185">Reference proteome</keyword>
<evidence type="ECO:0000256" key="2">
    <source>
        <dbReference type="ARBA" id="ARBA00022771"/>
    </source>
</evidence>
<sequence length="72" mass="8012">MPAKKRCQANNCRNAAVRVVGDCNHCQSSFCGNHRLPETHDCGKLKECRQQAFELNRAKLESQTAIAPKLVS</sequence>
<keyword evidence="1" id="KW-0479">Metal-binding</keyword>
<evidence type="ECO:0000256" key="3">
    <source>
        <dbReference type="ARBA" id="ARBA00022833"/>
    </source>
</evidence>
<reference evidence="6 7" key="1">
    <citation type="submission" date="2014-04" db="EMBL/GenBank/DDBJ databases">
        <authorList>
            <consortium name="DOE Joint Genome Institute"/>
            <person name="Kuo A."/>
            <person name="Zuccaro A."/>
            <person name="Kohler A."/>
            <person name="Nagy L.G."/>
            <person name="Floudas D."/>
            <person name="Copeland A."/>
            <person name="Barry K.W."/>
            <person name="Cichocki N."/>
            <person name="Veneault-Fourrey C."/>
            <person name="LaButti K."/>
            <person name="Lindquist E.A."/>
            <person name="Lipzen A."/>
            <person name="Lundell T."/>
            <person name="Morin E."/>
            <person name="Murat C."/>
            <person name="Sun H."/>
            <person name="Tunlid A."/>
            <person name="Henrissat B."/>
            <person name="Grigoriev I.V."/>
            <person name="Hibbett D.S."/>
            <person name="Martin F."/>
            <person name="Nordberg H.P."/>
            <person name="Cantor M.N."/>
            <person name="Hua S.X."/>
        </authorList>
    </citation>
    <scope>NUCLEOTIDE SEQUENCE [LARGE SCALE GENOMIC DNA]</scope>
    <source>
        <strain evidence="6 7">MAFF 305830</strain>
    </source>
</reference>
<keyword evidence="2 4" id="KW-0863">Zinc-finger</keyword>
<evidence type="ECO:0000256" key="4">
    <source>
        <dbReference type="PROSITE-ProRule" id="PRU00449"/>
    </source>
</evidence>
<dbReference type="HOGENOM" id="CLU_010412_4_4_1"/>
<dbReference type="EMBL" id="KN824290">
    <property type="protein sequence ID" value="KIM29071.1"/>
    <property type="molecule type" value="Genomic_DNA"/>
</dbReference>
<proteinExistence type="predicted"/>
<dbReference type="InterPro" id="IPR000058">
    <property type="entry name" value="Znf_AN1"/>
</dbReference>
<dbReference type="Gene3D" id="4.10.1110.10">
    <property type="entry name" value="AN1-like Zinc finger"/>
    <property type="match status" value="1"/>
</dbReference>
<dbReference type="PROSITE" id="PS51039">
    <property type="entry name" value="ZF_AN1"/>
    <property type="match status" value="1"/>
</dbReference>
<evidence type="ECO:0000313" key="7">
    <source>
        <dbReference type="Proteomes" id="UP000054097"/>
    </source>
</evidence>
<accession>A0A0C3BCB2</accession>